<reference evidence="2" key="1">
    <citation type="journal article" date="2004" name="Nature">
        <title>Community structure and metabolism through reconstruction of microbial genomes from the environment.</title>
        <authorList>
            <person name="Tyson G.W."/>
            <person name="Chapman J."/>
            <person name="Hugenholtz P."/>
            <person name="Allen E.E."/>
            <person name="Ram R.J."/>
            <person name="Richardson P.M."/>
            <person name="Solovyev V.V."/>
            <person name="Rubin E.M."/>
            <person name="Rokhsar D.S."/>
            <person name="Banfield J.F."/>
        </authorList>
    </citation>
    <scope>NUCLEOTIDE SEQUENCE [LARGE SCALE GENOMIC DNA]</scope>
</reference>
<organism evidence="2">
    <name type="scientific">Leptospirillum sp. Group II '5-way CG'</name>
    <dbReference type="NCBI Taxonomy" id="419541"/>
    <lineage>
        <taxon>Bacteria</taxon>
        <taxon>Pseudomonadati</taxon>
        <taxon>Nitrospirota</taxon>
        <taxon>Nitrospiria</taxon>
        <taxon>Nitrospirales</taxon>
        <taxon>Nitrospiraceae</taxon>
        <taxon>Leptospirillum</taxon>
    </lineage>
</organism>
<evidence type="ECO:0000256" key="1">
    <source>
        <dbReference type="SAM" id="Phobius"/>
    </source>
</evidence>
<proteinExistence type="predicted"/>
<feature type="transmembrane region" description="Helical" evidence="1">
    <location>
        <begin position="12"/>
        <end position="33"/>
    </location>
</feature>
<name>B6AM18_9BACT</name>
<keyword evidence="1" id="KW-0812">Transmembrane</keyword>
<evidence type="ECO:0000313" key="2">
    <source>
        <dbReference type="EMBL" id="EDZ39525.1"/>
    </source>
</evidence>
<dbReference type="EMBL" id="DS995259">
    <property type="protein sequence ID" value="EDZ39525.1"/>
    <property type="molecule type" value="Genomic_DNA"/>
</dbReference>
<sequence>MNNIQGFDQQNNDAGTAGILAGIVIGIGSYLGLETLWWKAGFGPWNWSTSDLKSATIHAYFLCLIHRFFPNHVSDLNGGQTWFEFRNWLISNHLNDAFFASFWIPLTVGILAGILTAWFVTRAINRQGKNYRRGSRIV</sequence>
<protein>
    <submittedName>
        <fullName evidence="2">Uncharacterized protein</fullName>
    </submittedName>
</protein>
<feature type="transmembrane region" description="Helical" evidence="1">
    <location>
        <begin position="97"/>
        <end position="120"/>
    </location>
</feature>
<keyword evidence="1" id="KW-1133">Transmembrane helix</keyword>
<keyword evidence="1" id="KW-0472">Membrane</keyword>
<dbReference type="AlphaFoldDB" id="B6AM18"/>
<reference evidence="2" key="2">
    <citation type="journal article" date="2008" name="PLoS Biol.">
        <title>Population genomic analysis of strain variation in Leptospirillum group II bacteria involved in acid mine drainage formation.</title>
        <authorList>
            <person name="Simmons S.L."/>
            <person name="Dibartolo G."/>
            <person name="Denef V.J."/>
            <person name="Goltsman D.S."/>
            <person name="Thelen M.P."/>
            <person name="Banfield J.F."/>
        </authorList>
    </citation>
    <scope>NUCLEOTIDE SEQUENCE [LARGE SCALE GENOMIC DNA]</scope>
</reference>
<accession>B6AM18</accession>
<gene>
    <name evidence="2" type="ORF">CGL2_11277164</name>
</gene>